<keyword evidence="3" id="KW-1185">Reference proteome</keyword>
<organism evidence="2 3">
    <name type="scientific">Rhizoclosmatium globosum</name>
    <dbReference type="NCBI Taxonomy" id="329046"/>
    <lineage>
        <taxon>Eukaryota</taxon>
        <taxon>Fungi</taxon>
        <taxon>Fungi incertae sedis</taxon>
        <taxon>Chytridiomycota</taxon>
        <taxon>Chytridiomycota incertae sedis</taxon>
        <taxon>Chytridiomycetes</taxon>
        <taxon>Chytridiales</taxon>
        <taxon>Chytriomycetaceae</taxon>
        <taxon>Rhizoclosmatium</taxon>
    </lineage>
</organism>
<accession>A0A1Y2BV59</accession>
<proteinExistence type="predicted"/>
<keyword evidence="1" id="KW-0472">Membrane</keyword>
<evidence type="ECO:0000313" key="2">
    <source>
        <dbReference type="EMBL" id="ORY38636.1"/>
    </source>
</evidence>
<keyword evidence="1" id="KW-1133">Transmembrane helix</keyword>
<dbReference type="Proteomes" id="UP000193642">
    <property type="component" value="Unassembled WGS sequence"/>
</dbReference>
<name>A0A1Y2BV59_9FUNG</name>
<dbReference type="EMBL" id="MCGO01000043">
    <property type="protein sequence ID" value="ORY38636.1"/>
    <property type="molecule type" value="Genomic_DNA"/>
</dbReference>
<comment type="caution">
    <text evidence="2">The sequence shown here is derived from an EMBL/GenBank/DDBJ whole genome shotgun (WGS) entry which is preliminary data.</text>
</comment>
<keyword evidence="1" id="KW-0812">Transmembrane</keyword>
<evidence type="ECO:0000313" key="3">
    <source>
        <dbReference type="Proteomes" id="UP000193642"/>
    </source>
</evidence>
<sequence length="112" mass="12890">MALSRQETLLPHQFIRNCPSHSANAQQLPLCMVHFVITDMRRTLFVSGVYLYMTDPVPSARFISAMIALFTGHYIYSYEYVCYNYRLLVLDLLLSHIVCGILRAIDPLHPRG</sequence>
<dbReference type="AlphaFoldDB" id="A0A1Y2BV59"/>
<protein>
    <submittedName>
        <fullName evidence="2">Uncharacterized protein</fullName>
    </submittedName>
</protein>
<feature type="transmembrane region" description="Helical" evidence="1">
    <location>
        <begin position="59"/>
        <end position="76"/>
    </location>
</feature>
<gene>
    <name evidence="2" type="ORF">BCR33DRAFT_426934</name>
</gene>
<reference evidence="2 3" key="1">
    <citation type="submission" date="2016-07" db="EMBL/GenBank/DDBJ databases">
        <title>Pervasive Adenine N6-methylation of Active Genes in Fungi.</title>
        <authorList>
            <consortium name="DOE Joint Genome Institute"/>
            <person name="Mondo S.J."/>
            <person name="Dannebaum R.O."/>
            <person name="Kuo R.C."/>
            <person name="Labutti K."/>
            <person name="Haridas S."/>
            <person name="Kuo A."/>
            <person name="Salamov A."/>
            <person name="Ahrendt S.R."/>
            <person name="Lipzen A."/>
            <person name="Sullivan W."/>
            <person name="Andreopoulos W.B."/>
            <person name="Clum A."/>
            <person name="Lindquist E."/>
            <person name="Daum C."/>
            <person name="Ramamoorthy G.K."/>
            <person name="Gryganskyi A."/>
            <person name="Culley D."/>
            <person name="Magnuson J.K."/>
            <person name="James T.Y."/>
            <person name="O'Malley M.A."/>
            <person name="Stajich J.E."/>
            <person name="Spatafora J.W."/>
            <person name="Visel A."/>
            <person name="Grigoriev I.V."/>
        </authorList>
    </citation>
    <scope>NUCLEOTIDE SEQUENCE [LARGE SCALE GENOMIC DNA]</scope>
    <source>
        <strain evidence="2 3">JEL800</strain>
    </source>
</reference>
<feature type="transmembrane region" description="Helical" evidence="1">
    <location>
        <begin position="88"/>
        <end position="105"/>
    </location>
</feature>
<evidence type="ECO:0000256" key="1">
    <source>
        <dbReference type="SAM" id="Phobius"/>
    </source>
</evidence>